<organism evidence="6 7">
    <name type="scientific">Saprospira grandis DSM 2844</name>
    <dbReference type="NCBI Taxonomy" id="694433"/>
    <lineage>
        <taxon>Bacteria</taxon>
        <taxon>Pseudomonadati</taxon>
        <taxon>Bacteroidota</taxon>
        <taxon>Saprospiria</taxon>
        <taxon>Saprospirales</taxon>
        <taxon>Saprospiraceae</taxon>
        <taxon>Saprospira</taxon>
    </lineage>
</organism>
<feature type="domain" description="Trigger factor C-terminal" evidence="5">
    <location>
        <begin position="278"/>
        <end position="424"/>
    </location>
</feature>
<evidence type="ECO:0000256" key="3">
    <source>
        <dbReference type="SAM" id="MobiDB-lite"/>
    </source>
</evidence>
<protein>
    <submittedName>
        <fullName evidence="6">FKBP-type peptidyl-prolyl cis-trans isomerase (Trigger factor)</fullName>
    </submittedName>
</protein>
<dbReference type="GO" id="GO:0003755">
    <property type="term" value="F:peptidyl-prolyl cis-trans isomerase activity"/>
    <property type="evidence" value="ECO:0007669"/>
    <property type="project" value="UniProtKB-KW"/>
</dbReference>
<dbReference type="GO" id="GO:0006457">
    <property type="term" value="P:protein folding"/>
    <property type="evidence" value="ECO:0007669"/>
    <property type="project" value="InterPro"/>
</dbReference>
<dbReference type="InterPro" id="IPR008881">
    <property type="entry name" value="Trigger_fac_ribosome-bd_bac"/>
</dbReference>
<accession>J1I5V1</accession>
<reference evidence="7" key="1">
    <citation type="journal article" date="2012" name="Stand. Genomic Sci.">
        <title>Permanent draft genome sequence of the gliding predator Saprospira grandis strain Sa g1 (= HR1).</title>
        <authorList>
            <person name="Mavromatis K."/>
            <person name="Chertkov O."/>
            <person name="Lapidus A."/>
            <person name="Nolan M."/>
            <person name="Lucas S."/>
            <person name="Tice H."/>
            <person name="Del Rio T.G."/>
            <person name="Cheng J.F."/>
            <person name="Han C."/>
            <person name="Tapia R."/>
            <person name="Bruce D."/>
            <person name="Goodwin L.A."/>
            <person name="Pitluck S."/>
            <person name="Huntemann M."/>
            <person name="Liolios K."/>
            <person name="Pagani I."/>
            <person name="Ivanova N."/>
            <person name="Mikhailova N."/>
            <person name="Pati A."/>
            <person name="Chen A."/>
            <person name="Palaniappan K."/>
            <person name="Land M."/>
            <person name="Brambilla E.M."/>
            <person name="Rohde M."/>
            <person name="Spring S."/>
            <person name="Goker M."/>
            <person name="Detter J.C."/>
            <person name="Bristow J."/>
            <person name="Eisen J.A."/>
            <person name="Markowitz V."/>
            <person name="Hugenholtz P."/>
            <person name="Kyrpides N.C."/>
            <person name="Klenk H.P."/>
            <person name="Woyke T."/>
        </authorList>
    </citation>
    <scope>NUCLEOTIDE SEQUENCE [LARGE SCALE GENOMIC DNA]</scope>
    <source>
        <strain evidence="7">DSM 2844</strain>
    </source>
</reference>
<evidence type="ECO:0000259" key="4">
    <source>
        <dbReference type="Pfam" id="PF05697"/>
    </source>
</evidence>
<dbReference type="HOGENOM" id="CLU_045516_0_0_10"/>
<evidence type="ECO:0000313" key="6">
    <source>
        <dbReference type="EMBL" id="EJF53768.1"/>
    </source>
</evidence>
<dbReference type="Gene3D" id="3.30.70.1050">
    <property type="entry name" value="Trigger factor ribosome-binding domain"/>
    <property type="match status" value="1"/>
</dbReference>
<keyword evidence="2 6" id="KW-0413">Isomerase</keyword>
<dbReference type="RefSeq" id="WP_002659447.1">
    <property type="nucleotide sequence ID" value="NZ_JH719942.1"/>
</dbReference>
<sequence length="469" mass="54360">MPVATHTFNEEEQTVVLHLQIAKNEYMSLVDKKLKEARKNFQQPGFRPGKAPMGLLRKKFGNEILWDEVNKLLDQEVRAFIQEKELKVLGNPMPQNSLETNINKPVDVQLDIEIAYMPKQEIAGISEATAFPFYTVEMSETELAEEIEAQRKQRSQDLSEDATDIQDNDLLEIKVVANNEGAWTNESTMVAMDKATADVQAQLKAIEVAGSIVCKLSDLDTALTAERRMGMFFPEVETEEEDVEVTVEVLKVKRQIPRELNEEFFAELFPEDEIKTEEEFKAKFAEMVSGQFATPAKSIFFRYVYEELMEKNNFDLPEKFLRKWLEESREEKQEEVNDENFASFMRRLRWSLIIDQLTSEHNVEVSKEEIEHAVRMAIARQYNFQIPPYHPIMDSQIENLMKDEATVRQFGEQVQEEKVFEALFPLFGKAEETVDAAKFDEIYKARFEQNEEAATEEEVVEEVEAEEAE</sequence>
<dbReference type="InterPro" id="IPR037041">
    <property type="entry name" value="Trigger_fac_C_sf"/>
</dbReference>
<dbReference type="SUPFAM" id="SSF109998">
    <property type="entry name" value="Triger factor/SurA peptide-binding domain-like"/>
    <property type="match status" value="1"/>
</dbReference>
<dbReference type="Proteomes" id="UP000005113">
    <property type="component" value="Unassembled WGS sequence"/>
</dbReference>
<name>J1I5V1_9BACT</name>
<dbReference type="Gene3D" id="1.10.3120.10">
    <property type="entry name" value="Trigger factor, C-terminal domain"/>
    <property type="match status" value="1"/>
</dbReference>
<dbReference type="OrthoDB" id="9767721at2"/>
<dbReference type="InterPro" id="IPR027304">
    <property type="entry name" value="Trigger_fact/SurA_dom_sf"/>
</dbReference>
<evidence type="ECO:0000256" key="1">
    <source>
        <dbReference type="ARBA" id="ARBA00023110"/>
    </source>
</evidence>
<dbReference type="Pfam" id="PF05698">
    <property type="entry name" value="Trigger_C"/>
    <property type="match status" value="1"/>
</dbReference>
<dbReference type="AlphaFoldDB" id="J1I5V1"/>
<evidence type="ECO:0000259" key="5">
    <source>
        <dbReference type="Pfam" id="PF05698"/>
    </source>
</evidence>
<dbReference type="InterPro" id="IPR036611">
    <property type="entry name" value="Trigger_fac_ribosome-bd_sf"/>
</dbReference>
<proteinExistence type="predicted"/>
<feature type="domain" description="Trigger factor ribosome-binding bacterial" evidence="4">
    <location>
        <begin position="10"/>
        <end position="148"/>
    </location>
</feature>
<dbReference type="GO" id="GO:0015031">
    <property type="term" value="P:protein transport"/>
    <property type="evidence" value="ECO:0007669"/>
    <property type="project" value="InterPro"/>
</dbReference>
<dbReference type="SUPFAM" id="SSF102735">
    <property type="entry name" value="Trigger factor ribosome-binding domain"/>
    <property type="match status" value="1"/>
</dbReference>
<dbReference type="InterPro" id="IPR008880">
    <property type="entry name" value="Trigger_fac_C"/>
</dbReference>
<evidence type="ECO:0000256" key="2">
    <source>
        <dbReference type="ARBA" id="ARBA00023235"/>
    </source>
</evidence>
<dbReference type="Pfam" id="PF05697">
    <property type="entry name" value="Trigger_N"/>
    <property type="match status" value="1"/>
</dbReference>
<feature type="region of interest" description="Disordered" evidence="3">
    <location>
        <begin position="450"/>
        <end position="469"/>
    </location>
</feature>
<dbReference type="EMBL" id="JH719942">
    <property type="protein sequence ID" value="EJF53768.1"/>
    <property type="molecule type" value="Genomic_DNA"/>
</dbReference>
<gene>
    <name evidence="6" type="ORF">SapgrDRAFT_2082</name>
</gene>
<evidence type="ECO:0000313" key="7">
    <source>
        <dbReference type="Proteomes" id="UP000005113"/>
    </source>
</evidence>
<keyword evidence="1" id="KW-0697">Rotamase</keyword>